<sequence>MDAGARRADPVRDDERVPGPGICNPADRERVARALAEETGTLGVRNAGATHRWIAERAFETVSLEIDGEADEVTVKIASDADGEVCDVSAEYDDAAAVAR</sequence>
<reference evidence="4" key="1">
    <citation type="submission" date="2016-04" db="EMBL/GenBank/DDBJ databases">
        <authorList>
            <person name="Chen S.-C."/>
            <person name="Lai M.-C."/>
        </authorList>
    </citation>
    <scope>NUCLEOTIDE SEQUENCE [LARGE SCALE GENOMIC DNA]</scope>
    <source>
        <strain evidence="4">AB14</strain>
    </source>
</reference>
<evidence type="ECO:0000256" key="2">
    <source>
        <dbReference type="SAM" id="MobiDB-lite"/>
    </source>
</evidence>
<evidence type="ECO:0000313" key="3">
    <source>
        <dbReference type="EMBL" id="OLZ40315.1"/>
    </source>
</evidence>
<organism evidence="3 4">
    <name type="scientific">Natrinema saccharevitans</name>
    <dbReference type="NCBI Taxonomy" id="301967"/>
    <lineage>
        <taxon>Archaea</taxon>
        <taxon>Methanobacteriati</taxon>
        <taxon>Methanobacteriota</taxon>
        <taxon>Stenosarchaea group</taxon>
        <taxon>Halobacteria</taxon>
        <taxon>Halobacteriales</taxon>
        <taxon>Natrialbaceae</taxon>
        <taxon>Natrinema</taxon>
    </lineage>
</organism>
<dbReference type="STRING" id="301967.A6E15_04650"/>
<dbReference type="EMBL" id="LWLN01000001">
    <property type="protein sequence ID" value="OLZ40315.1"/>
    <property type="molecule type" value="Genomic_DNA"/>
</dbReference>
<dbReference type="InterPro" id="IPR002822">
    <property type="entry name" value="Ni_insertion"/>
</dbReference>
<comment type="caution">
    <text evidence="3">The sequence shown here is derived from an EMBL/GenBank/DDBJ whole genome shotgun (WGS) entry which is preliminary data.</text>
</comment>
<dbReference type="PANTHER" id="PTHR36566:SF1">
    <property type="entry name" value="PYRIDINIUM-3,5-BISTHIOCARBOXYLIC ACID MONONUCLEOTIDE NICKEL INSERTION PROTEIN"/>
    <property type="match status" value="1"/>
</dbReference>
<dbReference type="PANTHER" id="PTHR36566">
    <property type="entry name" value="NICKEL INSERTION PROTEIN-RELATED"/>
    <property type="match status" value="1"/>
</dbReference>
<dbReference type="AlphaFoldDB" id="A0A1S8AUH6"/>
<keyword evidence="4" id="KW-1185">Reference proteome</keyword>
<dbReference type="Proteomes" id="UP000189370">
    <property type="component" value="Unassembled WGS sequence"/>
</dbReference>
<keyword evidence="1" id="KW-0533">Nickel</keyword>
<accession>A0A1S8AUH6</accession>
<feature type="compositionally biased region" description="Basic and acidic residues" evidence="2">
    <location>
        <begin position="1"/>
        <end position="17"/>
    </location>
</feature>
<gene>
    <name evidence="3" type="ORF">A6E15_04650</name>
</gene>
<protein>
    <submittedName>
        <fullName evidence="3">Uncharacterized protein</fullName>
    </submittedName>
</protein>
<dbReference type="Pfam" id="PF01969">
    <property type="entry name" value="Ni_insertion"/>
    <property type="match status" value="1"/>
</dbReference>
<proteinExistence type="predicted"/>
<evidence type="ECO:0000313" key="4">
    <source>
        <dbReference type="Proteomes" id="UP000189370"/>
    </source>
</evidence>
<name>A0A1S8AUH6_9EURY</name>
<evidence type="ECO:0000256" key="1">
    <source>
        <dbReference type="ARBA" id="ARBA00022596"/>
    </source>
</evidence>
<feature type="region of interest" description="Disordered" evidence="2">
    <location>
        <begin position="1"/>
        <end position="25"/>
    </location>
</feature>
<dbReference type="Gene3D" id="3.10.20.300">
    <property type="entry name" value="mk0293 like domain"/>
    <property type="match status" value="1"/>
</dbReference>